<comment type="caution">
    <text evidence="1">The sequence shown here is derived from an EMBL/GenBank/DDBJ whole genome shotgun (WGS) entry which is preliminary data.</text>
</comment>
<evidence type="ECO:0000313" key="2">
    <source>
        <dbReference type="Proteomes" id="UP000279307"/>
    </source>
</evidence>
<proteinExistence type="predicted"/>
<dbReference type="AlphaFoldDB" id="A0A3L8E3A9"/>
<organism evidence="1 2">
    <name type="scientific">Ooceraea biroi</name>
    <name type="common">Clonal raider ant</name>
    <name type="synonym">Cerapachys biroi</name>
    <dbReference type="NCBI Taxonomy" id="2015173"/>
    <lineage>
        <taxon>Eukaryota</taxon>
        <taxon>Metazoa</taxon>
        <taxon>Ecdysozoa</taxon>
        <taxon>Arthropoda</taxon>
        <taxon>Hexapoda</taxon>
        <taxon>Insecta</taxon>
        <taxon>Pterygota</taxon>
        <taxon>Neoptera</taxon>
        <taxon>Endopterygota</taxon>
        <taxon>Hymenoptera</taxon>
        <taxon>Apocrita</taxon>
        <taxon>Aculeata</taxon>
        <taxon>Formicoidea</taxon>
        <taxon>Formicidae</taxon>
        <taxon>Dorylinae</taxon>
        <taxon>Ooceraea</taxon>
    </lineage>
</organism>
<feature type="non-terminal residue" evidence="1">
    <location>
        <position position="1"/>
    </location>
</feature>
<evidence type="ECO:0000313" key="1">
    <source>
        <dbReference type="EMBL" id="RLU27181.1"/>
    </source>
</evidence>
<reference evidence="1 2" key="1">
    <citation type="journal article" date="2018" name="Genome Res.">
        <title>The genomic architecture and molecular evolution of ant odorant receptors.</title>
        <authorList>
            <person name="McKenzie S.K."/>
            <person name="Kronauer D.J.C."/>
        </authorList>
    </citation>
    <scope>NUCLEOTIDE SEQUENCE [LARGE SCALE GENOMIC DNA]</scope>
    <source>
        <strain evidence="1">Clonal line C1</strain>
    </source>
</reference>
<sequence length="707" mass="80279">SVSDYELLPQFGLSTDLLMIARLPMVRFTVWRIPVSDYEPLQRVWSCPPTFNDRETAHVSTTNHYHEFGPVHRSFNDRETAHGDAFNGLAHSSLRLRTITTSLVLSTDLLMIARLPRETHSTVWRIPVSDYEHYHDLRTTNHYHEFGPVHRSFNDRETAHGDAFNGLAHSSLDYEPLPRVWSCPPTFNDRETAHGDAFNGLAHSSLRLRTITTSLVLSTDLLMIARLPTETHSTVWRIPVSDYEPLPRVWSCHRSFDDRETGPCRALLRISVSDYELLPRSQTTNHYHEFGPVHRLLMIARLPTETHSTVWRHSSLGLRTITTSLVLSTDLLMIARLPTVTHSTVWRIPVSDYEPLPRVWSCPPTFNDRETAHGDAFNGLAHSSLGLRTITTSLVLFTDHLMIARLSMPMRFWRISVSDYELLPRVWSCPPTFNDRETAHGDALRRIQRFGHSSLGLRTITTSLVLSTDLLMIARLPTVTHSTVWRIPVSDYEPLPRVWSCPPTFNDRETAHGDAFNGLAHSSLGLRTITTSLVLSTDHLMIARLSMSCALAHSVSDYELLPRVGPVHRSFDDRETVHADALLAHFRLGLRTITTSLVLSTDLLMIARLPMVTHSTVWRIPVSDYEPLPRVWSCPPTFNDRETAHGDAFNGLAHSSLRLRTITTSLVLSTDLLMIARLPTETHSTVWRIPVSDYEPLPRVWSCSPII</sequence>
<protein>
    <submittedName>
        <fullName evidence="1">Uncharacterized protein</fullName>
    </submittedName>
</protein>
<accession>A0A3L8E3A9</accession>
<gene>
    <name evidence="1" type="ORF">DMN91_000981</name>
</gene>
<name>A0A3L8E3A9_OOCBI</name>
<dbReference type="EMBL" id="QOIP01000001">
    <property type="protein sequence ID" value="RLU27181.1"/>
    <property type="molecule type" value="Genomic_DNA"/>
</dbReference>
<dbReference type="Proteomes" id="UP000279307">
    <property type="component" value="Chromosome 1"/>
</dbReference>